<sequence length="74" mass="9029">MRKTPYYLISCQVFANVGRTANLKKYCKVFPKYFHDHMRTHTRVYLVLFLLMMVYEKEHCIKMSNGAYYENHKQ</sequence>
<comment type="caution">
    <text evidence="1">The sequence shown here is derived from an EMBL/GenBank/DDBJ whole genome shotgun (WGS) entry which is preliminary data.</text>
</comment>
<reference evidence="1 2" key="1">
    <citation type="submission" date="2015-01" db="EMBL/GenBank/DDBJ databases">
        <title>Evolution of Trichinella species and genotypes.</title>
        <authorList>
            <person name="Korhonen P.K."/>
            <person name="Edoardo P."/>
            <person name="Giuseppe L.R."/>
            <person name="Gasser R.B."/>
        </authorList>
    </citation>
    <scope>NUCLEOTIDE SEQUENCE [LARGE SCALE GENOMIC DNA]</scope>
    <source>
        <strain evidence="1">ISS417</strain>
    </source>
</reference>
<proteinExistence type="predicted"/>
<dbReference type="EMBL" id="JYDJ01000442">
    <property type="protein sequence ID" value="KRX35422.1"/>
    <property type="molecule type" value="Genomic_DNA"/>
</dbReference>
<keyword evidence="2" id="KW-1185">Reference proteome</keyword>
<accession>A0A0V0T8Q1</accession>
<gene>
    <name evidence="1" type="ORF">T05_14799</name>
</gene>
<evidence type="ECO:0000313" key="2">
    <source>
        <dbReference type="Proteomes" id="UP000055048"/>
    </source>
</evidence>
<protein>
    <submittedName>
        <fullName evidence="1">Uncharacterized protein</fullName>
    </submittedName>
</protein>
<name>A0A0V0T8Q1_9BILA</name>
<organism evidence="1 2">
    <name type="scientific">Trichinella murrelli</name>
    <dbReference type="NCBI Taxonomy" id="144512"/>
    <lineage>
        <taxon>Eukaryota</taxon>
        <taxon>Metazoa</taxon>
        <taxon>Ecdysozoa</taxon>
        <taxon>Nematoda</taxon>
        <taxon>Enoplea</taxon>
        <taxon>Dorylaimia</taxon>
        <taxon>Trichinellida</taxon>
        <taxon>Trichinellidae</taxon>
        <taxon>Trichinella</taxon>
    </lineage>
</organism>
<dbReference type="AlphaFoldDB" id="A0A0V0T8Q1"/>
<dbReference type="Proteomes" id="UP000055048">
    <property type="component" value="Unassembled WGS sequence"/>
</dbReference>
<evidence type="ECO:0000313" key="1">
    <source>
        <dbReference type="EMBL" id="KRX35422.1"/>
    </source>
</evidence>